<dbReference type="Gene3D" id="3.20.20.10">
    <property type="entry name" value="Alanine racemase"/>
    <property type="match status" value="1"/>
</dbReference>
<gene>
    <name evidence="2" type="ORF">DB32_004378</name>
</gene>
<reference evidence="2 3" key="1">
    <citation type="submission" date="2015-03" db="EMBL/GenBank/DDBJ databases">
        <title>Genome assembly of Sandaracinus amylolyticus DSM 53668.</title>
        <authorList>
            <person name="Sharma G."/>
            <person name="Subramanian S."/>
        </authorList>
    </citation>
    <scope>NUCLEOTIDE SEQUENCE [LARGE SCALE GENOMIC DNA]</scope>
    <source>
        <strain evidence="2 3">DSM 53668</strain>
    </source>
</reference>
<dbReference type="EMBL" id="CP011125">
    <property type="protein sequence ID" value="AKF07229.1"/>
    <property type="molecule type" value="Genomic_DNA"/>
</dbReference>
<protein>
    <submittedName>
        <fullName evidence="2">L-gulono-1,4-lactone oxidase</fullName>
    </submittedName>
</protein>
<dbReference type="STRING" id="927083.DB32_004378"/>
<dbReference type="PANTHER" id="PTHR28004:SF2">
    <property type="entry name" value="D-SERINE DEHYDRATASE"/>
    <property type="match status" value="1"/>
</dbReference>
<sequence>MDWDDFRRALASERLPCALVDLDALERNVDRVRARIAGTGRTVRVASKSVRHRGVLRRVLERGGDAFRGLLCYSADEAAWLASQGFDDLLIAYPTVQHASLDAVAQKVALGANIRCIVDSSDHLEALGAAARRASITLDAVLDLDVSYRPLGGRAHLGVRRSPLRSADDVGALARAAKSVPGVRMVGLMAYEAHVAGLPDASASAGAAKNAAARALKSLAIPAVRALRGAAVSAMRVECPDAALVDGGGTGSIEITAADPVVTEVAVGSGFLCSHLFDGYAGLDLEPAQFFALEVARVPDRDHVTCAYGGYVASGTPGLDRLPMPWSPRGLAWIGLEGAGEVQSPLRVDRAERRPRVGDPVIFRHAKAGEMAERFREYLMVRGGVIEAREPTYRGDGVCFG</sequence>
<evidence type="ECO:0000259" key="1">
    <source>
        <dbReference type="Pfam" id="PF01168"/>
    </source>
</evidence>
<dbReference type="SUPFAM" id="SSF51419">
    <property type="entry name" value="PLP-binding barrel"/>
    <property type="match status" value="1"/>
</dbReference>
<dbReference type="OrthoDB" id="9811417at2"/>
<dbReference type="GO" id="GO:0008721">
    <property type="term" value="F:D-serine ammonia-lyase activity"/>
    <property type="evidence" value="ECO:0007669"/>
    <property type="project" value="TreeGrafter"/>
</dbReference>
<organism evidence="2 3">
    <name type="scientific">Sandaracinus amylolyticus</name>
    <dbReference type="NCBI Taxonomy" id="927083"/>
    <lineage>
        <taxon>Bacteria</taxon>
        <taxon>Pseudomonadati</taxon>
        <taxon>Myxococcota</taxon>
        <taxon>Polyangia</taxon>
        <taxon>Polyangiales</taxon>
        <taxon>Sandaracinaceae</taxon>
        <taxon>Sandaracinus</taxon>
    </lineage>
</organism>
<proteinExistence type="predicted"/>
<dbReference type="InterPro" id="IPR042208">
    <property type="entry name" value="D-ser_dehydrat-like_sf"/>
</dbReference>
<evidence type="ECO:0000313" key="3">
    <source>
        <dbReference type="Proteomes" id="UP000034883"/>
    </source>
</evidence>
<feature type="domain" description="Alanine racemase N-terminal" evidence="1">
    <location>
        <begin position="20"/>
        <end position="219"/>
    </location>
</feature>
<dbReference type="PANTHER" id="PTHR28004">
    <property type="entry name" value="ZGC:162816-RELATED"/>
    <property type="match status" value="1"/>
</dbReference>
<dbReference type="InterPro" id="IPR051466">
    <property type="entry name" value="D-amino_acid_metab_enzyme"/>
</dbReference>
<dbReference type="Gene3D" id="2.40.37.20">
    <property type="entry name" value="D-serine dehydratase-like domain"/>
    <property type="match status" value="1"/>
</dbReference>
<dbReference type="InterPro" id="IPR001608">
    <property type="entry name" value="Ala_racemase_N"/>
</dbReference>
<evidence type="ECO:0000313" key="2">
    <source>
        <dbReference type="EMBL" id="AKF07229.1"/>
    </source>
</evidence>
<name>A0A0F6SFN0_9BACT</name>
<dbReference type="InterPro" id="IPR029066">
    <property type="entry name" value="PLP-binding_barrel"/>
</dbReference>
<dbReference type="GO" id="GO:0036088">
    <property type="term" value="P:D-serine catabolic process"/>
    <property type="evidence" value="ECO:0007669"/>
    <property type="project" value="TreeGrafter"/>
</dbReference>
<dbReference type="RefSeq" id="WP_075097975.1">
    <property type="nucleotide sequence ID" value="NZ_CP011125.1"/>
</dbReference>
<dbReference type="Pfam" id="PF01168">
    <property type="entry name" value="Ala_racemase_N"/>
    <property type="match status" value="1"/>
</dbReference>
<keyword evidence="3" id="KW-1185">Reference proteome</keyword>
<dbReference type="KEGG" id="samy:DB32_004378"/>
<dbReference type="AlphaFoldDB" id="A0A0F6SFN0"/>
<accession>A0A0F6SFN0</accession>
<dbReference type="Proteomes" id="UP000034883">
    <property type="component" value="Chromosome"/>
</dbReference>